<evidence type="ECO:0000313" key="3">
    <source>
        <dbReference type="Proteomes" id="UP000199048"/>
    </source>
</evidence>
<reference evidence="3" key="1">
    <citation type="submission" date="2016-10" db="EMBL/GenBank/DDBJ databases">
        <authorList>
            <person name="Varghese N."/>
            <person name="Submissions S."/>
        </authorList>
    </citation>
    <scope>NUCLEOTIDE SEQUENCE [LARGE SCALE GENOMIC DNA]</scope>
    <source>
        <strain evidence="3">BL36</strain>
    </source>
</reference>
<organism evidence="2 3">
    <name type="scientific">Methylobacterium pseudosasicola</name>
    <dbReference type="NCBI Taxonomy" id="582667"/>
    <lineage>
        <taxon>Bacteria</taxon>
        <taxon>Pseudomonadati</taxon>
        <taxon>Pseudomonadota</taxon>
        <taxon>Alphaproteobacteria</taxon>
        <taxon>Hyphomicrobiales</taxon>
        <taxon>Methylobacteriaceae</taxon>
        <taxon>Methylobacterium</taxon>
    </lineage>
</organism>
<proteinExistence type="predicted"/>
<keyword evidence="3" id="KW-1185">Reference proteome</keyword>
<dbReference type="AlphaFoldDB" id="A0A1I4TVS7"/>
<evidence type="ECO:0000313" key="2">
    <source>
        <dbReference type="EMBL" id="SFM80727.1"/>
    </source>
</evidence>
<dbReference type="EMBL" id="FOTK01000059">
    <property type="protein sequence ID" value="SFM80727.1"/>
    <property type="molecule type" value="Genomic_DNA"/>
</dbReference>
<accession>A0A1I4TVS7</accession>
<dbReference type="RefSeq" id="WP_279601572.1">
    <property type="nucleotide sequence ID" value="NZ_FOTK01000059.1"/>
</dbReference>
<dbReference type="Proteomes" id="UP000199048">
    <property type="component" value="Unassembled WGS sequence"/>
</dbReference>
<protein>
    <submittedName>
        <fullName evidence="2">Uncharacterized protein</fullName>
    </submittedName>
</protein>
<dbReference type="STRING" id="582667.SAMN05192568_105915"/>
<evidence type="ECO:0000256" key="1">
    <source>
        <dbReference type="SAM" id="Phobius"/>
    </source>
</evidence>
<keyword evidence="1" id="KW-1133">Transmembrane helix</keyword>
<name>A0A1I4TVS7_9HYPH</name>
<feature type="transmembrane region" description="Helical" evidence="1">
    <location>
        <begin position="6"/>
        <end position="26"/>
    </location>
</feature>
<keyword evidence="1" id="KW-0472">Membrane</keyword>
<keyword evidence="1" id="KW-0812">Transmembrane</keyword>
<sequence length="40" mass="4538">MSDGFLSAAIITPLMLAATAGFVYWFTSRQDRRDASERER</sequence>
<gene>
    <name evidence="2" type="ORF">SAMN05192568_105915</name>
</gene>